<dbReference type="InterPro" id="IPR003103">
    <property type="entry name" value="BAG_domain"/>
</dbReference>
<feature type="domain" description="BAG" evidence="3">
    <location>
        <begin position="77"/>
        <end position="154"/>
    </location>
</feature>
<dbReference type="InterPro" id="IPR036533">
    <property type="entry name" value="BAG_dom_sf"/>
</dbReference>
<evidence type="ECO:0000313" key="4">
    <source>
        <dbReference type="EMBL" id="KAL1565337.1"/>
    </source>
</evidence>
<dbReference type="PANTHER" id="PTHR33322">
    <property type="entry name" value="BAG DOMAIN CONTAINING PROTEIN, EXPRESSED"/>
    <property type="match status" value="1"/>
</dbReference>
<dbReference type="Gene3D" id="1.20.58.120">
    <property type="entry name" value="BAG domain"/>
    <property type="match status" value="1"/>
</dbReference>
<feature type="coiled-coil region" evidence="2">
    <location>
        <begin position="71"/>
        <end position="98"/>
    </location>
</feature>
<dbReference type="EMBL" id="JBEAFC010000003">
    <property type="protein sequence ID" value="KAL1565337.1"/>
    <property type="molecule type" value="Genomic_DNA"/>
</dbReference>
<evidence type="ECO:0000259" key="3">
    <source>
        <dbReference type="PROSITE" id="PS51035"/>
    </source>
</evidence>
<proteinExistence type="predicted"/>
<accession>A0ABD1IAG0</accession>
<dbReference type="AlphaFoldDB" id="A0ABD1IAG0"/>
<comment type="caution">
    <text evidence="4">The sequence shown here is derived from an EMBL/GenBank/DDBJ whole genome shotgun (WGS) entry which is preliminary data.</text>
</comment>
<protein>
    <submittedName>
        <fullName evidence="4">BAG family molecular chaperone regulator 5, mitochondrial-like</fullName>
    </submittedName>
</protein>
<dbReference type="Proteomes" id="UP001567538">
    <property type="component" value="Unassembled WGS sequence"/>
</dbReference>
<evidence type="ECO:0000313" key="5">
    <source>
        <dbReference type="Proteomes" id="UP001567538"/>
    </source>
</evidence>
<keyword evidence="5" id="KW-1185">Reference proteome</keyword>
<evidence type="ECO:0000256" key="2">
    <source>
        <dbReference type="SAM" id="Coils"/>
    </source>
</evidence>
<dbReference type="PROSITE" id="PS51035">
    <property type="entry name" value="BAG"/>
    <property type="match status" value="1"/>
</dbReference>
<gene>
    <name evidence="4" type="ORF">AAHA92_07564</name>
</gene>
<dbReference type="SUPFAM" id="SSF63491">
    <property type="entry name" value="BAG domain"/>
    <property type="match status" value="1"/>
</dbReference>
<organism evidence="4 5">
    <name type="scientific">Salvia divinorum</name>
    <name type="common">Maria pastora</name>
    <name type="synonym">Diviner's sage</name>
    <dbReference type="NCBI Taxonomy" id="28513"/>
    <lineage>
        <taxon>Eukaryota</taxon>
        <taxon>Viridiplantae</taxon>
        <taxon>Streptophyta</taxon>
        <taxon>Embryophyta</taxon>
        <taxon>Tracheophyta</taxon>
        <taxon>Spermatophyta</taxon>
        <taxon>Magnoliopsida</taxon>
        <taxon>eudicotyledons</taxon>
        <taxon>Gunneridae</taxon>
        <taxon>Pentapetalae</taxon>
        <taxon>asterids</taxon>
        <taxon>lamiids</taxon>
        <taxon>Lamiales</taxon>
        <taxon>Lamiaceae</taxon>
        <taxon>Nepetoideae</taxon>
        <taxon>Mentheae</taxon>
        <taxon>Salviinae</taxon>
        <taxon>Salvia</taxon>
        <taxon>Salvia subgen. Calosphace</taxon>
    </lineage>
</organism>
<dbReference type="PROSITE" id="PS50096">
    <property type="entry name" value="IQ"/>
    <property type="match status" value="1"/>
</dbReference>
<dbReference type="SMART" id="SM00264">
    <property type="entry name" value="BAG"/>
    <property type="match status" value="1"/>
</dbReference>
<sequence>MYSPFFTNHRRYQQPHPTYHPFHPVYHVDPATEDLRPAKVVRIPVQYAGSERLDRAESAVKIQKVFSGFLARKSLRKVKDIEIEVDEIEERLKSAEAVELLKTDAKERLRMSESLMSLLLKLDSIRGVDFGVRAFRKAVIRKAIALQERIDAIVAGGE</sequence>
<keyword evidence="2" id="KW-0175">Coiled coil</keyword>
<reference evidence="4 5" key="1">
    <citation type="submission" date="2024-06" db="EMBL/GenBank/DDBJ databases">
        <title>A chromosome level genome sequence of Diviner's sage (Salvia divinorum).</title>
        <authorList>
            <person name="Ford S.A."/>
            <person name="Ro D.-K."/>
            <person name="Ness R.W."/>
            <person name="Phillips M.A."/>
        </authorList>
    </citation>
    <scope>NUCLEOTIDE SEQUENCE [LARGE SCALE GENOMIC DNA]</scope>
    <source>
        <strain evidence="4">SAF-2024a</strain>
        <tissue evidence="4">Leaf</tissue>
    </source>
</reference>
<keyword evidence="1" id="KW-0143">Chaperone</keyword>
<name>A0ABD1IAG0_SALDI</name>
<evidence type="ECO:0000256" key="1">
    <source>
        <dbReference type="ARBA" id="ARBA00023186"/>
    </source>
</evidence>
<dbReference type="InterPro" id="IPR040400">
    <property type="entry name" value="BAG5/6/7/8"/>
</dbReference>
<dbReference type="Pfam" id="PF02179">
    <property type="entry name" value="BAG"/>
    <property type="match status" value="1"/>
</dbReference>
<dbReference type="PANTHER" id="PTHR33322:SF4">
    <property type="entry name" value="BAG DOMAIN CONTAINING PROTEIN, EXPRESSED"/>
    <property type="match status" value="1"/>
</dbReference>